<proteinExistence type="predicted"/>
<dbReference type="EMBL" id="CM042890">
    <property type="protein sequence ID" value="KAI4310730.1"/>
    <property type="molecule type" value="Genomic_DNA"/>
</dbReference>
<protein>
    <submittedName>
        <fullName evidence="1">Uncharacterized protein</fullName>
    </submittedName>
</protein>
<dbReference type="Proteomes" id="UP001057402">
    <property type="component" value="Chromosome 11"/>
</dbReference>
<accession>A0ACB9LJ57</accession>
<name>A0ACB9LJ57_9MYRT</name>
<gene>
    <name evidence="1" type="ORF">MLD38_035685</name>
</gene>
<sequence length="167" mass="19063">MSRAYLSVKAYVYNMTKAYYKCTFLRGECRFAIRYLSGDSAVLATTASGLSTPSDDWYVKIAYGPRWITYLIGIGFNFLNNFLCGYEDNLQMPHIRMEPERAPLLLPKDEDLSSWGSSHDSSSQDEEDIEEMHCVACFKCGLMIVDASGMCPVCRRNMKKVRRIFTV</sequence>
<evidence type="ECO:0000313" key="2">
    <source>
        <dbReference type="Proteomes" id="UP001057402"/>
    </source>
</evidence>
<organism evidence="1 2">
    <name type="scientific">Melastoma candidum</name>
    <dbReference type="NCBI Taxonomy" id="119954"/>
    <lineage>
        <taxon>Eukaryota</taxon>
        <taxon>Viridiplantae</taxon>
        <taxon>Streptophyta</taxon>
        <taxon>Embryophyta</taxon>
        <taxon>Tracheophyta</taxon>
        <taxon>Spermatophyta</taxon>
        <taxon>Magnoliopsida</taxon>
        <taxon>eudicotyledons</taxon>
        <taxon>Gunneridae</taxon>
        <taxon>Pentapetalae</taxon>
        <taxon>rosids</taxon>
        <taxon>malvids</taxon>
        <taxon>Myrtales</taxon>
        <taxon>Melastomataceae</taxon>
        <taxon>Melastomatoideae</taxon>
        <taxon>Melastomateae</taxon>
        <taxon>Melastoma</taxon>
    </lineage>
</organism>
<keyword evidence="2" id="KW-1185">Reference proteome</keyword>
<comment type="caution">
    <text evidence="1">The sequence shown here is derived from an EMBL/GenBank/DDBJ whole genome shotgun (WGS) entry which is preliminary data.</text>
</comment>
<reference evidence="2" key="1">
    <citation type="journal article" date="2023" name="Front. Plant Sci.">
        <title>Chromosomal-level genome assembly of Melastoma candidum provides insights into trichome evolution.</title>
        <authorList>
            <person name="Zhong Y."/>
            <person name="Wu W."/>
            <person name="Sun C."/>
            <person name="Zou P."/>
            <person name="Liu Y."/>
            <person name="Dai S."/>
            <person name="Zhou R."/>
        </authorList>
    </citation>
    <scope>NUCLEOTIDE SEQUENCE [LARGE SCALE GENOMIC DNA]</scope>
</reference>
<evidence type="ECO:0000313" key="1">
    <source>
        <dbReference type="EMBL" id="KAI4310730.1"/>
    </source>
</evidence>